<dbReference type="STRING" id="747525.W4K8E8"/>
<gene>
    <name evidence="2" type="ORF">HETIRDRAFT_318898</name>
</gene>
<organism evidence="2 3">
    <name type="scientific">Heterobasidion irregulare (strain TC 32-1)</name>
    <dbReference type="NCBI Taxonomy" id="747525"/>
    <lineage>
        <taxon>Eukaryota</taxon>
        <taxon>Fungi</taxon>
        <taxon>Dikarya</taxon>
        <taxon>Basidiomycota</taxon>
        <taxon>Agaricomycotina</taxon>
        <taxon>Agaricomycetes</taxon>
        <taxon>Russulales</taxon>
        <taxon>Bondarzewiaceae</taxon>
        <taxon>Heterobasidion</taxon>
        <taxon>Heterobasidion annosum species complex</taxon>
    </lineage>
</organism>
<keyword evidence="3" id="KW-1185">Reference proteome</keyword>
<dbReference type="InParanoid" id="W4K8E8"/>
<dbReference type="HOGENOM" id="CLU_2176995_0_0_1"/>
<evidence type="ECO:0000313" key="3">
    <source>
        <dbReference type="Proteomes" id="UP000030671"/>
    </source>
</evidence>
<dbReference type="Proteomes" id="UP000030671">
    <property type="component" value="Unassembled WGS sequence"/>
</dbReference>
<dbReference type="InterPro" id="IPR054416">
    <property type="entry name" value="GST_UstS-like_C"/>
</dbReference>
<reference evidence="2 3" key="1">
    <citation type="journal article" date="2012" name="New Phytol.">
        <title>Insight into trade-off between wood decay and parasitism from the genome of a fungal forest pathogen.</title>
        <authorList>
            <person name="Olson A."/>
            <person name="Aerts A."/>
            <person name="Asiegbu F."/>
            <person name="Belbahri L."/>
            <person name="Bouzid O."/>
            <person name="Broberg A."/>
            <person name="Canback B."/>
            <person name="Coutinho P.M."/>
            <person name="Cullen D."/>
            <person name="Dalman K."/>
            <person name="Deflorio G."/>
            <person name="van Diepen L.T."/>
            <person name="Dunand C."/>
            <person name="Duplessis S."/>
            <person name="Durling M."/>
            <person name="Gonthier P."/>
            <person name="Grimwood J."/>
            <person name="Fossdal C.G."/>
            <person name="Hansson D."/>
            <person name="Henrissat B."/>
            <person name="Hietala A."/>
            <person name="Himmelstrand K."/>
            <person name="Hoffmeister D."/>
            <person name="Hogberg N."/>
            <person name="James T.Y."/>
            <person name="Karlsson M."/>
            <person name="Kohler A."/>
            <person name="Kues U."/>
            <person name="Lee Y.H."/>
            <person name="Lin Y.C."/>
            <person name="Lind M."/>
            <person name="Lindquist E."/>
            <person name="Lombard V."/>
            <person name="Lucas S."/>
            <person name="Lunden K."/>
            <person name="Morin E."/>
            <person name="Murat C."/>
            <person name="Park J."/>
            <person name="Raffaello T."/>
            <person name="Rouze P."/>
            <person name="Salamov A."/>
            <person name="Schmutz J."/>
            <person name="Solheim H."/>
            <person name="Stahlberg J."/>
            <person name="Velez H."/>
            <person name="de Vries R.P."/>
            <person name="Wiebenga A."/>
            <person name="Woodward S."/>
            <person name="Yakovlev I."/>
            <person name="Garbelotto M."/>
            <person name="Martin F."/>
            <person name="Grigoriev I.V."/>
            <person name="Stenlid J."/>
        </authorList>
    </citation>
    <scope>NUCLEOTIDE SEQUENCE [LARGE SCALE GENOMIC DNA]</scope>
    <source>
        <strain evidence="2 3">TC 32-1</strain>
    </source>
</reference>
<dbReference type="GeneID" id="20670548"/>
<dbReference type="RefSeq" id="XP_009545990.1">
    <property type="nucleotide sequence ID" value="XM_009547695.1"/>
</dbReference>
<dbReference type="OrthoDB" id="4951845at2759"/>
<evidence type="ECO:0000313" key="2">
    <source>
        <dbReference type="EMBL" id="ETW81321.1"/>
    </source>
</evidence>
<feature type="domain" description="Glutathione S-transferase UstS-like C-terminal" evidence="1">
    <location>
        <begin position="1"/>
        <end position="99"/>
    </location>
</feature>
<feature type="non-terminal residue" evidence="2">
    <location>
        <position position="1"/>
    </location>
</feature>
<name>W4K8E8_HETIT</name>
<dbReference type="EMBL" id="KI925458">
    <property type="protein sequence ID" value="ETW81321.1"/>
    <property type="molecule type" value="Genomic_DNA"/>
</dbReference>
<dbReference type="InterPro" id="IPR036282">
    <property type="entry name" value="Glutathione-S-Trfase_C_sf"/>
</dbReference>
<accession>W4K8E8</accession>
<dbReference type="KEGG" id="hir:HETIRDRAFT_318898"/>
<protein>
    <recommendedName>
        <fullName evidence="1">Glutathione S-transferase UstS-like C-terminal domain-containing protein</fullName>
    </recommendedName>
</protein>
<proteinExistence type="predicted"/>
<dbReference type="AlphaFoldDB" id="W4K8E8"/>
<dbReference type="Gene3D" id="1.20.1050.10">
    <property type="match status" value="1"/>
</dbReference>
<evidence type="ECO:0000259" key="1">
    <source>
        <dbReference type="Pfam" id="PF22041"/>
    </source>
</evidence>
<sequence>TREALFEKTLEQYTPQGEARTALWGIARKGLTEIDGWLQENSKGTVFVMGDTPSFADVSFYASLLWLEDVLGTGSKEWTELMAADEGRWAKLAEMFLKWKVVDEEGLKSV</sequence>
<dbReference type="SUPFAM" id="SSF47616">
    <property type="entry name" value="GST C-terminal domain-like"/>
    <property type="match status" value="1"/>
</dbReference>
<dbReference type="Pfam" id="PF22041">
    <property type="entry name" value="GST_C_7"/>
    <property type="match status" value="1"/>
</dbReference>